<name>A0ABQ9WV47_9EUKA</name>
<accession>A0ABQ9WV47</accession>
<feature type="compositionally biased region" description="Polar residues" evidence="1">
    <location>
        <begin position="168"/>
        <end position="186"/>
    </location>
</feature>
<dbReference type="InterPro" id="IPR055310">
    <property type="entry name" value="CEP112"/>
</dbReference>
<sequence length="205" mass="23924">MQQTPSLIRYNRLLNDQSRLSEEFQHLSRTIRLLSLSYDRQQQVRTDKWLTRLGSYASTSSPVEWQLTRNNYARVLIAMLRSGRTEPPFSSLPPDSTTLPPLPFYWETKVIPGKTHVKRRKDRKRIDNKQTMSKISLKDQQNIANEQSRKITHRRINEIETSVKDTKNAQNPPITPESDNSNSASQDTSRSLTRLITFFHILLVF</sequence>
<feature type="compositionally biased region" description="Basic and acidic residues" evidence="1">
    <location>
        <begin position="155"/>
        <end position="167"/>
    </location>
</feature>
<gene>
    <name evidence="3" type="ORF">BLNAU_21728</name>
</gene>
<feature type="region of interest" description="Disordered" evidence="1">
    <location>
        <begin position="141"/>
        <end position="186"/>
    </location>
</feature>
<dbReference type="InterPro" id="IPR027831">
    <property type="entry name" value="DUF4485"/>
</dbReference>
<evidence type="ECO:0000259" key="2">
    <source>
        <dbReference type="Pfam" id="PF14846"/>
    </source>
</evidence>
<organism evidence="3 4">
    <name type="scientific">Blattamonas nauphoetae</name>
    <dbReference type="NCBI Taxonomy" id="2049346"/>
    <lineage>
        <taxon>Eukaryota</taxon>
        <taxon>Metamonada</taxon>
        <taxon>Preaxostyla</taxon>
        <taxon>Oxymonadida</taxon>
        <taxon>Blattamonas</taxon>
    </lineage>
</organism>
<reference evidence="3 4" key="1">
    <citation type="journal article" date="2022" name="bioRxiv">
        <title>Genomics of Preaxostyla Flagellates Illuminates Evolutionary Transitions and the Path Towards Mitochondrial Loss.</title>
        <authorList>
            <person name="Novak L.V.F."/>
            <person name="Treitli S.C."/>
            <person name="Pyrih J."/>
            <person name="Halakuc P."/>
            <person name="Pipaliya S.V."/>
            <person name="Vacek V."/>
            <person name="Brzon O."/>
            <person name="Soukal P."/>
            <person name="Eme L."/>
            <person name="Dacks J.B."/>
            <person name="Karnkowska A."/>
            <person name="Elias M."/>
            <person name="Hampl V."/>
        </authorList>
    </citation>
    <scope>NUCLEOTIDE SEQUENCE [LARGE SCALE GENOMIC DNA]</scope>
    <source>
        <strain evidence="3">NAU3</strain>
        <tissue evidence="3">Gut</tissue>
    </source>
</reference>
<evidence type="ECO:0000313" key="4">
    <source>
        <dbReference type="Proteomes" id="UP001281761"/>
    </source>
</evidence>
<evidence type="ECO:0000256" key="1">
    <source>
        <dbReference type="SAM" id="MobiDB-lite"/>
    </source>
</evidence>
<protein>
    <recommendedName>
        <fullName evidence="2">DUF4485 domain-containing protein</fullName>
    </recommendedName>
</protein>
<proteinExistence type="predicted"/>
<dbReference type="Proteomes" id="UP001281761">
    <property type="component" value="Unassembled WGS sequence"/>
</dbReference>
<dbReference type="EMBL" id="JARBJD010000350">
    <property type="protein sequence ID" value="KAK2943365.1"/>
    <property type="molecule type" value="Genomic_DNA"/>
</dbReference>
<keyword evidence="4" id="KW-1185">Reference proteome</keyword>
<dbReference type="PANTHER" id="PTHR18871">
    <property type="entry name" value="CENTROSOMAL PROTEIN OF 112 KDA"/>
    <property type="match status" value="1"/>
</dbReference>
<dbReference type="Pfam" id="PF14846">
    <property type="entry name" value="DUF4485"/>
    <property type="match status" value="1"/>
</dbReference>
<feature type="domain" description="DUF4485" evidence="2">
    <location>
        <begin position="20"/>
        <end position="103"/>
    </location>
</feature>
<evidence type="ECO:0000313" key="3">
    <source>
        <dbReference type="EMBL" id="KAK2943365.1"/>
    </source>
</evidence>
<comment type="caution">
    <text evidence="3">The sequence shown here is derived from an EMBL/GenBank/DDBJ whole genome shotgun (WGS) entry which is preliminary data.</text>
</comment>
<dbReference type="PANTHER" id="PTHR18871:SF2">
    <property type="entry name" value="CENTROSOMAL PROTEIN OF 112 KDA"/>
    <property type="match status" value="1"/>
</dbReference>